<comment type="similarity">
    <text evidence="8">Belongs to the binding-protein-dependent transport system permease family.</text>
</comment>
<evidence type="ECO:0000256" key="6">
    <source>
        <dbReference type="ARBA" id="ARBA00022989"/>
    </source>
</evidence>
<gene>
    <name evidence="10" type="ORF">GH723_04860</name>
</gene>
<evidence type="ECO:0000256" key="1">
    <source>
        <dbReference type="ARBA" id="ARBA00004651"/>
    </source>
</evidence>
<feature type="transmembrane region" description="Helical" evidence="8">
    <location>
        <begin position="83"/>
        <end position="103"/>
    </location>
</feature>
<sequence length="246" mass="26816">MGDLILEGRQYESLIEGAQLTLQILAYSFVLGVLLSLFVGIGRLSHRRWVRGAALVYVELARGISSIVLLFIVAYALPILLDIPQASLVMLASLALGVNMGGYGAELIRGAIQAIPKGQTEATIALNLTTTQRLRHVILPQAMRLILPPMGNLTIEILKGTALVSLVGVTDIMQTASNLWQQQLFAGEGASRPTLYFNALVFYFVIAQVINALFKLAERRVERRFAGGEAEVVEDEELEEIPGVTK</sequence>
<keyword evidence="7 8" id="KW-0472">Membrane</keyword>
<evidence type="ECO:0000313" key="11">
    <source>
        <dbReference type="Proteomes" id="UP000334019"/>
    </source>
</evidence>
<dbReference type="GO" id="GO:0006865">
    <property type="term" value="P:amino acid transport"/>
    <property type="evidence" value="ECO:0007669"/>
    <property type="project" value="UniProtKB-KW"/>
</dbReference>
<feature type="transmembrane region" description="Helical" evidence="8">
    <location>
        <begin position="153"/>
        <end position="175"/>
    </location>
</feature>
<dbReference type="Pfam" id="PF00528">
    <property type="entry name" value="BPD_transp_1"/>
    <property type="match status" value="1"/>
</dbReference>
<evidence type="ECO:0000259" key="9">
    <source>
        <dbReference type="PROSITE" id="PS50928"/>
    </source>
</evidence>
<protein>
    <submittedName>
        <fullName evidence="10">ABC transporter permease subunit</fullName>
    </submittedName>
</protein>
<feature type="transmembrane region" description="Helical" evidence="8">
    <location>
        <begin position="20"/>
        <end position="42"/>
    </location>
</feature>
<evidence type="ECO:0000256" key="3">
    <source>
        <dbReference type="ARBA" id="ARBA00022475"/>
    </source>
</evidence>
<proteinExistence type="inferred from homology"/>
<dbReference type="PANTHER" id="PTHR30614:SF0">
    <property type="entry name" value="L-CYSTINE TRANSPORT SYSTEM PERMEASE PROTEIN TCYL"/>
    <property type="match status" value="1"/>
</dbReference>
<keyword evidence="3" id="KW-1003">Cell membrane</keyword>
<dbReference type="PROSITE" id="PS50928">
    <property type="entry name" value="ABC_TM1"/>
    <property type="match status" value="1"/>
</dbReference>
<dbReference type="CDD" id="cd06261">
    <property type="entry name" value="TM_PBP2"/>
    <property type="match status" value="1"/>
</dbReference>
<dbReference type="SUPFAM" id="SSF161098">
    <property type="entry name" value="MetI-like"/>
    <property type="match status" value="1"/>
</dbReference>
<keyword evidence="6 8" id="KW-1133">Transmembrane helix</keyword>
<organism evidence="10 11">
    <name type="scientific">Actinomarinicola tropica</name>
    <dbReference type="NCBI Taxonomy" id="2789776"/>
    <lineage>
        <taxon>Bacteria</taxon>
        <taxon>Bacillati</taxon>
        <taxon>Actinomycetota</taxon>
        <taxon>Acidimicrobiia</taxon>
        <taxon>Acidimicrobiales</taxon>
        <taxon>Iamiaceae</taxon>
        <taxon>Actinomarinicola</taxon>
    </lineage>
</organism>
<keyword evidence="2 8" id="KW-0813">Transport</keyword>
<name>A0A5Q2RKA3_9ACTN</name>
<evidence type="ECO:0000256" key="5">
    <source>
        <dbReference type="ARBA" id="ARBA00022970"/>
    </source>
</evidence>
<evidence type="ECO:0000256" key="7">
    <source>
        <dbReference type="ARBA" id="ARBA00023136"/>
    </source>
</evidence>
<evidence type="ECO:0000256" key="2">
    <source>
        <dbReference type="ARBA" id="ARBA00022448"/>
    </source>
</evidence>
<keyword evidence="5" id="KW-0029">Amino-acid transport</keyword>
<dbReference type="GO" id="GO:0022857">
    <property type="term" value="F:transmembrane transporter activity"/>
    <property type="evidence" value="ECO:0007669"/>
    <property type="project" value="InterPro"/>
</dbReference>
<reference evidence="10 11" key="1">
    <citation type="submission" date="2019-11" db="EMBL/GenBank/DDBJ databases">
        <authorList>
            <person name="He Y."/>
        </authorList>
    </citation>
    <scope>NUCLEOTIDE SEQUENCE [LARGE SCALE GENOMIC DNA]</scope>
    <source>
        <strain evidence="10 11">SCSIO 58843</strain>
    </source>
</reference>
<dbReference type="InterPro" id="IPR035906">
    <property type="entry name" value="MetI-like_sf"/>
</dbReference>
<accession>A0A5Q2RKA3</accession>
<dbReference type="InterPro" id="IPR010065">
    <property type="entry name" value="AA_ABC_transptr_permease_3TM"/>
</dbReference>
<dbReference type="NCBIfam" id="TIGR01726">
    <property type="entry name" value="HEQRo_perm_3TM"/>
    <property type="match status" value="1"/>
</dbReference>
<dbReference type="Gene3D" id="1.10.3720.10">
    <property type="entry name" value="MetI-like"/>
    <property type="match status" value="1"/>
</dbReference>
<comment type="subcellular location">
    <subcellularLocation>
        <location evidence="1 8">Cell membrane</location>
        <topology evidence="1 8">Multi-pass membrane protein</topology>
    </subcellularLocation>
</comment>
<dbReference type="InterPro" id="IPR043429">
    <property type="entry name" value="ArtM/GltK/GlnP/TcyL/YhdX-like"/>
</dbReference>
<keyword evidence="11" id="KW-1185">Reference proteome</keyword>
<evidence type="ECO:0000256" key="8">
    <source>
        <dbReference type="RuleBase" id="RU363032"/>
    </source>
</evidence>
<dbReference type="InterPro" id="IPR000515">
    <property type="entry name" value="MetI-like"/>
</dbReference>
<feature type="transmembrane region" description="Helical" evidence="8">
    <location>
        <begin position="195"/>
        <end position="214"/>
    </location>
</feature>
<dbReference type="AlphaFoldDB" id="A0A5Q2RKA3"/>
<feature type="domain" description="ABC transmembrane type-1" evidence="9">
    <location>
        <begin position="18"/>
        <end position="214"/>
    </location>
</feature>
<dbReference type="Proteomes" id="UP000334019">
    <property type="component" value="Chromosome"/>
</dbReference>
<evidence type="ECO:0000313" key="10">
    <source>
        <dbReference type="EMBL" id="QGG94487.1"/>
    </source>
</evidence>
<keyword evidence="4 8" id="KW-0812">Transmembrane</keyword>
<dbReference type="PANTHER" id="PTHR30614">
    <property type="entry name" value="MEMBRANE COMPONENT OF AMINO ACID ABC TRANSPORTER"/>
    <property type="match status" value="1"/>
</dbReference>
<dbReference type="EMBL" id="CP045851">
    <property type="protein sequence ID" value="QGG94487.1"/>
    <property type="molecule type" value="Genomic_DNA"/>
</dbReference>
<feature type="transmembrane region" description="Helical" evidence="8">
    <location>
        <begin position="54"/>
        <end position="77"/>
    </location>
</feature>
<dbReference type="KEGG" id="atq:GH723_04860"/>
<dbReference type="RefSeq" id="WP_153758593.1">
    <property type="nucleotide sequence ID" value="NZ_CP045851.1"/>
</dbReference>
<evidence type="ECO:0000256" key="4">
    <source>
        <dbReference type="ARBA" id="ARBA00022692"/>
    </source>
</evidence>
<dbReference type="GO" id="GO:0043190">
    <property type="term" value="C:ATP-binding cassette (ABC) transporter complex"/>
    <property type="evidence" value="ECO:0007669"/>
    <property type="project" value="InterPro"/>
</dbReference>